<keyword evidence="2" id="KW-1185">Reference proteome</keyword>
<reference evidence="1" key="1">
    <citation type="submission" date="2022-12" db="EMBL/GenBank/DDBJ databases">
        <title>Genome Sequence of Lasiodiplodia mahajangana.</title>
        <authorList>
            <person name="Buettner E."/>
        </authorList>
    </citation>
    <scope>NUCLEOTIDE SEQUENCE</scope>
    <source>
        <strain evidence="1">VT137</strain>
    </source>
</reference>
<protein>
    <submittedName>
        <fullName evidence="1">Uncharacterized protein</fullName>
    </submittedName>
</protein>
<organism evidence="1 2">
    <name type="scientific">Lasiodiplodia mahajangana</name>
    <dbReference type="NCBI Taxonomy" id="1108764"/>
    <lineage>
        <taxon>Eukaryota</taxon>
        <taxon>Fungi</taxon>
        <taxon>Dikarya</taxon>
        <taxon>Ascomycota</taxon>
        <taxon>Pezizomycotina</taxon>
        <taxon>Dothideomycetes</taxon>
        <taxon>Dothideomycetes incertae sedis</taxon>
        <taxon>Botryosphaeriales</taxon>
        <taxon>Botryosphaeriaceae</taxon>
        <taxon>Lasiodiplodia</taxon>
    </lineage>
</organism>
<evidence type="ECO:0000313" key="2">
    <source>
        <dbReference type="Proteomes" id="UP001153332"/>
    </source>
</evidence>
<proteinExistence type="predicted"/>
<accession>A0ACC2JFA1</accession>
<dbReference type="EMBL" id="JAPUUL010002123">
    <property type="protein sequence ID" value="KAJ8125908.1"/>
    <property type="molecule type" value="Genomic_DNA"/>
</dbReference>
<name>A0ACC2JFA1_9PEZI</name>
<sequence>MDSSPEQAIAYSGEGICLQVNVGNQTWTGLKPSIGFFSSRSARTHLAPLVVQSPRTGVIIEDMGTLKDVQLKLSNPAFDLGLGCFGHPSKVVDAGRGELTCGPLWWTDYYQIKIARELFEGKRTWGDEEWIDFQSGGCCEDRGDEGNIEINTSDEGECYPSAKRVAGGQDNTT</sequence>
<dbReference type="Proteomes" id="UP001153332">
    <property type="component" value="Unassembled WGS sequence"/>
</dbReference>
<gene>
    <name evidence="1" type="ORF">O1611_g7730</name>
</gene>
<evidence type="ECO:0000313" key="1">
    <source>
        <dbReference type="EMBL" id="KAJ8125908.1"/>
    </source>
</evidence>
<comment type="caution">
    <text evidence="1">The sequence shown here is derived from an EMBL/GenBank/DDBJ whole genome shotgun (WGS) entry which is preliminary data.</text>
</comment>